<gene>
    <name evidence="2" type="ORF">B0H17DRAFT_1127799</name>
</gene>
<keyword evidence="3" id="KW-1185">Reference proteome</keyword>
<evidence type="ECO:0000313" key="3">
    <source>
        <dbReference type="Proteomes" id="UP001221757"/>
    </source>
</evidence>
<reference evidence="2" key="1">
    <citation type="submission" date="2023-03" db="EMBL/GenBank/DDBJ databases">
        <title>Massive genome expansion in bonnet fungi (Mycena s.s.) driven by repeated elements and novel gene families across ecological guilds.</title>
        <authorList>
            <consortium name="Lawrence Berkeley National Laboratory"/>
            <person name="Harder C.B."/>
            <person name="Miyauchi S."/>
            <person name="Viragh M."/>
            <person name="Kuo A."/>
            <person name="Thoen E."/>
            <person name="Andreopoulos B."/>
            <person name="Lu D."/>
            <person name="Skrede I."/>
            <person name="Drula E."/>
            <person name="Henrissat B."/>
            <person name="Morin E."/>
            <person name="Kohler A."/>
            <person name="Barry K."/>
            <person name="LaButti K."/>
            <person name="Morin E."/>
            <person name="Salamov A."/>
            <person name="Lipzen A."/>
            <person name="Mereny Z."/>
            <person name="Hegedus B."/>
            <person name="Baldrian P."/>
            <person name="Stursova M."/>
            <person name="Weitz H."/>
            <person name="Taylor A."/>
            <person name="Grigoriev I.V."/>
            <person name="Nagy L.G."/>
            <person name="Martin F."/>
            <person name="Kauserud H."/>
        </authorList>
    </citation>
    <scope>NUCLEOTIDE SEQUENCE</scope>
    <source>
        <strain evidence="2">CBHHK067</strain>
    </source>
</reference>
<evidence type="ECO:0000256" key="1">
    <source>
        <dbReference type="SAM" id="MobiDB-lite"/>
    </source>
</evidence>
<comment type="caution">
    <text evidence="2">The sequence shown here is derived from an EMBL/GenBank/DDBJ whole genome shotgun (WGS) entry which is preliminary data.</text>
</comment>
<protein>
    <submittedName>
        <fullName evidence="2">Uncharacterized protein</fullName>
    </submittedName>
</protein>
<evidence type="ECO:0000313" key="2">
    <source>
        <dbReference type="EMBL" id="KAJ7702213.1"/>
    </source>
</evidence>
<accession>A0AAD7GMX9</accession>
<organism evidence="2 3">
    <name type="scientific">Mycena rosella</name>
    <name type="common">Pink bonnet</name>
    <name type="synonym">Agaricus rosellus</name>
    <dbReference type="NCBI Taxonomy" id="1033263"/>
    <lineage>
        <taxon>Eukaryota</taxon>
        <taxon>Fungi</taxon>
        <taxon>Dikarya</taxon>
        <taxon>Basidiomycota</taxon>
        <taxon>Agaricomycotina</taxon>
        <taxon>Agaricomycetes</taxon>
        <taxon>Agaricomycetidae</taxon>
        <taxon>Agaricales</taxon>
        <taxon>Marasmiineae</taxon>
        <taxon>Mycenaceae</taxon>
        <taxon>Mycena</taxon>
    </lineage>
</organism>
<dbReference type="Proteomes" id="UP001221757">
    <property type="component" value="Unassembled WGS sequence"/>
</dbReference>
<name>A0AAD7GMX9_MYCRO</name>
<feature type="region of interest" description="Disordered" evidence="1">
    <location>
        <begin position="224"/>
        <end position="266"/>
    </location>
</feature>
<dbReference type="AlphaFoldDB" id="A0AAD7GMX9"/>
<sequence>MYALTPEVEATSLVQTALHAASTPDMLSAGPDHPVLLCVVLGPAETAERLLHPTASSAACSEIHNIGDGPFYIPESLKYPALGPGSTQPSHLLIETSPAHVASSTRQPFASTLFLVLALAIFLALRTHSAVTNMWRAIVFAARDIRDAEDQILKISKSETQKAKIQKNQPKDKRAIEVLAASYESMDARCNDRSTMIFDFLTGVPARWYWAAYWTLRELERKRTVKPPPTPMSQSDGDTDNRVRTIGTDIRQTQLSDLGQERSTVK</sequence>
<dbReference type="EMBL" id="JARKIE010000015">
    <property type="protein sequence ID" value="KAJ7702213.1"/>
    <property type="molecule type" value="Genomic_DNA"/>
</dbReference>
<proteinExistence type="predicted"/>